<dbReference type="SUPFAM" id="SSF102405">
    <property type="entry name" value="MCP/YpsA-like"/>
    <property type="match status" value="1"/>
</dbReference>
<name>A0ABS2PD90_9BACL</name>
<reference evidence="3 4" key="1">
    <citation type="submission" date="2021-01" db="EMBL/GenBank/DDBJ databases">
        <title>Genomic Encyclopedia of Type Strains, Phase IV (KMG-IV): sequencing the most valuable type-strain genomes for metagenomic binning, comparative biology and taxonomic classification.</title>
        <authorList>
            <person name="Goeker M."/>
        </authorList>
    </citation>
    <scope>NUCLEOTIDE SEQUENCE [LARGE SCALE GENOMIC DNA]</scope>
    <source>
        <strain evidence="3 4">DSM 25540</strain>
    </source>
</reference>
<dbReference type="Proteomes" id="UP000741863">
    <property type="component" value="Unassembled WGS sequence"/>
</dbReference>
<evidence type="ECO:0000256" key="1">
    <source>
        <dbReference type="ARBA" id="ARBA00006763"/>
    </source>
</evidence>
<comment type="similarity">
    <text evidence="1 2">Belongs to the LOG family.</text>
</comment>
<dbReference type="PANTHER" id="PTHR31223:SF70">
    <property type="entry name" value="LOG FAMILY PROTEIN YJL055W"/>
    <property type="match status" value="1"/>
</dbReference>
<keyword evidence="4" id="KW-1185">Reference proteome</keyword>
<proteinExistence type="inferred from homology"/>
<dbReference type="Gene3D" id="3.40.50.450">
    <property type="match status" value="1"/>
</dbReference>
<sequence length="188" mass="20875">MIQSLAVFCGSSNGKTDVYAEAARNFGYVLASQHKTLIYGGAQVGCMGAIANEVKACGGKAIGVIPEKLISVEIAHRGLDELHVVETMHERKAKMAALSDGFVALPGGAGTLEEWFEVFTWAQIGYHEKPFGLLNVNHFYDPLLEMIDHTVEQEFMRQEYKEMILVSSDAEELLYKMDRYKGGHVSKW</sequence>
<comment type="caution">
    <text evidence="3">The sequence shown here is derived from an EMBL/GenBank/DDBJ whole genome shotgun (WGS) entry which is preliminary data.</text>
</comment>
<keyword evidence="2" id="KW-0378">Hydrolase</keyword>
<organism evidence="3 4">
    <name type="scientific">Geomicrobium sediminis</name>
    <dbReference type="NCBI Taxonomy" id="1347788"/>
    <lineage>
        <taxon>Bacteria</taxon>
        <taxon>Bacillati</taxon>
        <taxon>Bacillota</taxon>
        <taxon>Bacilli</taxon>
        <taxon>Bacillales</taxon>
        <taxon>Geomicrobium</taxon>
    </lineage>
</organism>
<protein>
    <recommendedName>
        <fullName evidence="2">Cytokinin riboside 5'-monophosphate phosphoribohydrolase</fullName>
        <ecNumber evidence="2">3.2.2.n1</ecNumber>
    </recommendedName>
</protein>
<evidence type="ECO:0000313" key="4">
    <source>
        <dbReference type="Proteomes" id="UP000741863"/>
    </source>
</evidence>
<accession>A0ABS2PD90</accession>
<dbReference type="EMBL" id="JAFBEC010000005">
    <property type="protein sequence ID" value="MBM7633025.1"/>
    <property type="molecule type" value="Genomic_DNA"/>
</dbReference>
<evidence type="ECO:0000256" key="2">
    <source>
        <dbReference type="RuleBase" id="RU363015"/>
    </source>
</evidence>
<keyword evidence="2" id="KW-0203">Cytokinin biosynthesis</keyword>
<dbReference type="InterPro" id="IPR005269">
    <property type="entry name" value="LOG"/>
</dbReference>
<evidence type="ECO:0000313" key="3">
    <source>
        <dbReference type="EMBL" id="MBM7633025.1"/>
    </source>
</evidence>
<dbReference type="EC" id="3.2.2.n1" evidence="2"/>
<dbReference type="NCBIfam" id="TIGR00730">
    <property type="entry name" value="Rossman fold protein, TIGR00730 family"/>
    <property type="match status" value="1"/>
</dbReference>
<dbReference type="Pfam" id="PF03641">
    <property type="entry name" value="Lysine_decarbox"/>
    <property type="match status" value="1"/>
</dbReference>
<dbReference type="PANTHER" id="PTHR31223">
    <property type="entry name" value="LOG FAMILY PROTEIN YJL055W"/>
    <property type="match status" value="1"/>
</dbReference>
<gene>
    <name evidence="3" type="ORF">JOD17_002119</name>
</gene>
<dbReference type="InterPro" id="IPR031100">
    <property type="entry name" value="LOG_fam"/>
</dbReference>